<accession>A0AA45WIM5</accession>
<dbReference type="SUPFAM" id="SSF51182">
    <property type="entry name" value="RmlC-like cupins"/>
    <property type="match status" value="1"/>
</dbReference>
<dbReference type="InterPro" id="IPR011051">
    <property type="entry name" value="RmlC_Cupin_sf"/>
</dbReference>
<dbReference type="RefSeq" id="WP_102991564.1">
    <property type="nucleotide sequence ID" value="NZ_FXTU01000001.1"/>
</dbReference>
<gene>
    <name evidence="1" type="ORF">SAMN06265361_101144</name>
</gene>
<sequence>MRIFRFNTHLVQRIDKFDSHNAFVNPVLSTNGFVQVGCFFVQPSGLIGLHPAVANRLFIVVQGKGWVRSDASAPVFVEMGDVIYWEEGEWHEVGSDDGMMAFVVEGKTVNPGKFSLVAQK</sequence>
<evidence type="ECO:0008006" key="3">
    <source>
        <dbReference type="Google" id="ProtNLM"/>
    </source>
</evidence>
<comment type="caution">
    <text evidence="1">The sequence shown here is derived from an EMBL/GenBank/DDBJ whole genome shotgun (WGS) entry which is preliminary data.</text>
</comment>
<dbReference type="Gene3D" id="2.60.120.10">
    <property type="entry name" value="Jelly Rolls"/>
    <property type="match status" value="1"/>
</dbReference>
<evidence type="ECO:0000313" key="2">
    <source>
        <dbReference type="Proteomes" id="UP001157946"/>
    </source>
</evidence>
<reference evidence="1" key="1">
    <citation type="submission" date="2017-05" db="EMBL/GenBank/DDBJ databases">
        <authorList>
            <person name="Varghese N."/>
            <person name="Submissions S."/>
        </authorList>
    </citation>
    <scope>NUCLEOTIDE SEQUENCE</scope>
    <source>
        <strain evidence="1">DSM 45262</strain>
    </source>
</reference>
<protein>
    <recommendedName>
        <fullName evidence="3">Cupin</fullName>
    </recommendedName>
</protein>
<dbReference type="Proteomes" id="UP001157946">
    <property type="component" value="Unassembled WGS sequence"/>
</dbReference>
<dbReference type="AlphaFoldDB" id="A0AA45WIM5"/>
<dbReference type="EMBL" id="FXTU01000001">
    <property type="protein sequence ID" value="SMP00687.1"/>
    <property type="molecule type" value="Genomic_DNA"/>
</dbReference>
<evidence type="ECO:0000313" key="1">
    <source>
        <dbReference type="EMBL" id="SMP00687.1"/>
    </source>
</evidence>
<proteinExistence type="predicted"/>
<keyword evidence="2" id="KW-1185">Reference proteome</keyword>
<organism evidence="1 2">
    <name type="scientific">Laceyella tengchongensis</name>
    <dbReference type="NCBI Taxonomy" id="574699"/>
    <lineage>
        <taxon>Bacteria</taxon>
        <taxon>Bacillati</taxon>
        <taxon>Bacillota</taxon>
        <taxon>Bacilli</taxon>
        <taxon>Bacillales</taxon>
        <taxon>Thermoactinomycetaceae</taxon>
        <taxon>Laceyella</taxon>
    </lineage>
</organism>
<dbReference type="InterPro" id="IPR014710">
    <property type="entry name" value="RmlC-like_jellyroll"/>
</dbReference>
<name>A0AA45WIM5_9BACL</name>